<dbReference type="AlphaFoldDB" id="A0A8S0V271"/>
<protein>
    <submittedName>
        <fullName evidence="4">G-type lectin S-receptor-like serine threonine-kinase RLK1</fullName>
    </submittedName>
</protein>
<dbReference type="InterPro" id="IPR036426">
    <property type="entry name" value="Bulb-type_lectin_dom_sf"/>
</dbReference>
<evidence type="ECO:0000259" key="3">
    <source>
        <dbReference type="PROSITE" id="PS50927"/>
    </source>
</evidence>
<feature type="domain" description="Bulb-type lectin" evidence="3">
    <location>
        <begin position="1"/>
        <end position="99"/>
    </location>
</feature>
<dbReference type="PROSITE" id="PS50927">
    <property type="entry name" value="BULB_LECTIN"/>
    <property type="match status" value="1"/>
</dbReference>
<gene>
    <name evidence="4" type="ORF">OLEA9_A063306</name>
</gene>
<dbReference type="InterPro" id="IPR051343">
    <property type="entry name" value="G-type_lectin_kinases/EP1-like"/>
</dbReference>
<dbReference type="PANTHER" id="PTHR47976">
    <property type="entry name" value="G-TYPE LECTIN S-RECEPTOR-LIKE SERINE/THREONINE-PROTEIN KINASE SD2-5"/>
    <property type="match status" value="1"/>
</dbReference>
<evidence type="ECO:0000313" key="4">
    <source>
        <dbReference type="EMBL" id="CAA3025690.1"/>
    </source>
</evidence>
<evidence type="ECO:0000256" key="2">
    <source>
        <dbReference type="ARBA" id="ARBA00023180"/>
    </source>
</evidence>
<dbReference type="Gene3D" id="2.90.10.10">
    <property type="entry name" value="Bulb-type lectin domain"/>
    <property type="match status" value="1"/>
</dbReference>
<proteinExistence type="predicted"/>
<keyword evidence="1" id="KW-0732">Signal</keyword>
<dbReference type="SUPFAM" id="SSF51110">
    <property type="entry name" value="alpha-D-mannose-specific plant lectins"/>
    <property type="match status" value="1"/>
</dbReference>
<keyword evidence="2" id="KW-0325">Glycoprotein</keyword>
<name>A0A8S0V271_OLEEU</name>
<sequence length="99" mass="11149">MAFSLSPSGDFAFGFQKLQDNDQFLLSIWYNKIPAKTIVWYPKDTSPVSRGSTVEIDTQNGLVLRDPQGSRLWRTENIVDSVSGGFMNDTGNFVISRRD</sequence>
<reference evidence="4 5" key="1">
    <citation type="submission" date="2019-12" db="EMBL/GenBank/DDBJ databases">
        <authorList>
            <person name="Alioto T."/>
            <person name="Alioto T."/>
            <person name="Gomez Garrido J."/>
        </authorList>
    </citation>
    <scope>NUCLEOTIDE SEQUENCE [LARGE SCALE GENOMIC DNA]</scope>
</reference>
<keyword evidence="5" id="KW-1185">Reference proteome</keyword>
<evidence type="ECO:0000256" key="1">
    <source>
        <dbReference type="ARBA" id="ARBA00022729"/>
    </source>
</evidence>
<dbReference type="PANTHER" id="PTHR47976:SF15">
    <property type="entry name" value="G-TYPE LECTIN S-RECEPTOR-LIKE SERINE_THREONINE-PROTEIN KINASE RLK1"/>
    <property type="match status" value="1"/>
</dbReference>
<dbReference type="OrthoDB" id="1930390at2759"/>
<dbReference type="InterPro" id="IPR001480">
    <property type="entry name" value="Bulb-type_lectin_dom"/>
</dbReference>
<evidence type="ECO:0000313" key="5">
    <source>
        <dbReference type="Proteomes" id="UP000594638"/>
    </source>
</evidence>
<accession>A0A8S0V271</accession>
<dbReference type="Gramene" id="OE9A063306T1">
    <property type="protein sequence ID" value="OE9A063306C1"/>
    <property type="gene ID" value="OE9A063306"/>
</dbReference>
<comment type="caution">
    <text evidence="4">The sequence shown here is derived from an EMBL/GenBank/DDBJ whole genome shotgun (WGS) entry which is preliminary data.</text>
</comment>
<dbReference type="Proteomes" id="UP000594638">
    <property type="component" value="Unassembled WGS sequence"/>
</dbReference>
<organism evidence="4 5">
    <name type="scientific">Olea europaea subsp. europaea</name>
    <dbReference type="NCBI Taxonomy" id="158383"/>
    <lineage>
        <taxon>Eukaryota</taxon>
        <taxon>Viridiplantae</taxon>
        <taxon>Streptophyta</taxon>
        <taxon>Embryophyta</taxon>
        <taxon>Tracheophyta</taxon>
        <taxon>Spermatophyta</taxon>
        <taxon>Magnoliopsida</taxon>
        <taxon>eudicotyledons</taxon>
        <taxon>Gunneridae</taxon>
        <taxon>Pentapetalae</taxon>
        <taxon>asterids</taxon>
        <taxon>lamiids</taxon>
        <taxon>Lamiales</taxon>
        <taxon>Oleaceae</taxon>
        <taxon>Oleeae</taxon>
        <taxon>Olea</taxon>
    </lineage>
</organism>
<dbReference type="EMBL" id="CACTIH010009140">
    <property type="protein sequence ID" value="CAA3025690.1"/>
    <property type="molecule type" value="Genomic_DNA"/>
</dbReference>
<dbReference type="SMART" id="SM00108">
    <property type="entry name" value="B_lectin"/>
    <property type="match status" value="1"/>
</dbReference>